<dbReference type="InterPro" id="IPR005828">
    <property type="entry name" value="MFS_sugar_transport-like"/>
</dbReference>
<comment type="subcellular location">
    <subcellularLocation>
        <location evidence="1">Cell membrane</location>
        <topology evidence="1">Multi-pass membrane protein</topology>
    </subcellularLocation>
</comment>
<proteinExistence type="predicted"/>
<feature type="transmembrane region" description="Helical" evidence="8">
    <location>
        <begin position="66"/>
        <end position="89"/>
    </location>
</feature>
<feature type="transmembrane region" description="Helical" evidence="8">
    <location>
        <begin position="360"/>
        <end position="386"/>
    </location>
</feature>
<dbReference type="PROSITE" id="PS50850">
    <property type="entry name" value="MFS"/>
    <property type="match status" value="1"/>
</dbReference>
<evidence type="ECO:0000259" key="9">
    <source>
        <dbReference type="PROSITE" id="PS50850"/>
    </source>
</evidence>
<feature type="transmembrane region" description="Helical" evidence="8">
    <location>
        <begin position="423"/>
        <end position="444"/>
    </location>
</feature>
<dbReference type="FunFam" id="1.20.1250.20:FF:000218">
    <property type="entry name" value="facilitated trehalose transporter Tret1"/>
    <property type="match status" value="1"/>
</dbReference>
<evidence type="ECO:0000256" key="2">
    <source>
        <dbReference type="ARBA" id="ARBA00022448"/>
    </source>
</evidence>
<evidence type="ECO:0000256" key="3">
    <source>
        <dbReference type="ARBA" id="ARBA00022475"/>
    </source>
</evidence>
<keyword evidence="4" id="KW-0762">Sugar transport</keyword>
<evidence type="ECO:0000256" key="4">
    <source>
        <dbReference type="ARBA" id="ARBA00022597"/>
    </source>
</evidence>
<sequence length="478" mass="53128">MYECWVLKMFINFNKTNNKSAFNEYLASITACILGFSVGIHTGWTSPFIPKLKISEGYPFDISSEAASYIAIFGPIGDIIGAILSMLVIDRIGRKKTLITLGIPMVFSCVLFYLSDTSPILLYIARISGGITSGTFTMVTPIYISEISRPLIRGKLGILVVFSFTSGLLGVNLVGKYLNHLDSSLIFLVIILTFLSLFSMMPETPYYLLMKDNVVEAEKSLVFLRRSQIVRDELWSLSEDVQRQLSESGTFSDLFKIDSNKRALLLMISGRSFQQLTGAVSFIMYARSIIEDAEDIVNPEIAMIVITSIQIWFGLLSGILADKFGRIPLITFSTAVCFVTLNALGSYFVLRDYSNLRLPVWTPVLVLFIHFCVLQFGIGSLLSVMVGEFFSASIKPKALCIVNISLAGAVIITTKFYQVCTDYMHTSVCFFVFAVCCLIGTIYIKLLFPETNGKTLEQIQMELKKITSKKNVVNASSA</sequence>
<feature type="domain" description="Major facilitator superfamily (MFS) profile" evidence="9">
    <location>
        <begin position="23"/>
        <end position="452"/>
    </location>
</feature>
<name>A0AAW1U3I9_9CUCU</name>
<evidence type="ECO:0000256" key="5">
    <source>
        <dbReference type="ARBA" id="ARBA00022692"/>
    </source>
</evidence>
<dbReference type="Gene3D" id="1.20.1250.20">
    <property type="entry name" value="MFS general substrate transporter like domains"/>
    <property type="match status" value="1"/>
</dbReference>
<keyword evidence="6 8" id="KW-1133">Transmembrane helix</keyword>
<dbReference type="Pfam" id="PF00083">
    <property type="entry name" value="Sugar_tr"/>
    <property type="match status" value="1"/>
</dbReference>
<dbReference type="InterPro" id="IPR036259">
    <property type="entry name" value="MFS_trans_sf"/>
</dbReference>
<keyword evidence="7 8" id="KW-0472">Membrane</keyword>
<evidence type="ECO:0000256" key="8">
    <source>
        <dbReference type="SAM" id="Phobius"/>
    </source>
</evidence>
<evidence type="ECO:0000313" key="11">
    <source>
        <dbReference type="Proteomes" id="UP001431783"/>
    </source>
</evidence>
<dbReference type="AlphaFoldDB" id="A0AAW1U3I9"/>
<dbReference type="PANTHER" id="PTHR48021">
    <property type="match status" value="1"/>
</dbReference>
<dbReference type="PANTHER" id="PTHR48021:SF46">
    <property type="entry name" value="MAJOR FACILITATOR SUPERFAMILY (MFS) PROFILE DOMAIN-CONTAINING PROTEIN"/>
    <property type="match status" value="1"/>
</dbReference>
<keyword evidence="5 8" id="KW-0812">Transmembrane</keyword>
<evidence type="ECO:0000256" key="7">
    <source>
        <dbReference type="ARBA" id="ARBA00023136"/>
    </source>
</evidence>
<keyword evidence="2" id="KW-0813">Transport</keyword>
<organism evidence="10 11">
    <name type="scientific">Henosepilachna vigintioctopunctata</name>
    <dbReference type="NCBI Taxonomy" id="420089"/>
    <lineage>
        <taxon>Eukaryota</taxon>
        <taxon>Metazoa</taxon>
        <taxon>Ecdysozoa</taxon>
        <taxon>Arthropoda</taxon>
        <taxon>Hexapoda</taxon>
        <taxon>Insecta</taxon>
        <taxon>Pterygota</taxon>
        <taxon>Neoptera</taxon>
        <taxon>Endopterygota</taxon>
        <taxon>Coleoptera</taxon>
        <taxon>Polyphaga</taxon>
        <taxon>Cucujiformia</taxon>
        <taxon>Coccinelloidea</taxon>
        <taxon>Coccinellidae</taxon>
        <taxon>Epilachninae</taxon>
        <taxon>Epilachnini</taxon>
        <taxon>Henosepilachna</taxon>
    </lineage>
</organism>
<reference evidence="10 11" key="1">
    <citation type="submission" date="2023-03" db="EMBL/GenBank/DDBJ databases">
        <title>Genome insight into feeding habits of ladybird beetles.</title>
        <authorList>
            <person name="Li H.-S."/>
            <person name="Huang Y.-H."/>
            <person name="Pang H."/>
        </authorList>
    </citation>
    <scope>NUCLEOTIDE SEQUENCE [LARGE SCALE GENOMIC DNA]</scope>
    <source>
        <strain evidence="10">SYSU_2023b</strain>
        <tissue evidence="10">Whole body</tissue>
    </source>
</reference>
<gene>
    <name evidence="10" type="ORF">WA026_021654</name>
</gene>
<evidence type="ECO:0000313" key="10">
    <source>
        <dbReference type="EMBL" id="KAK9878351.1"/>
    </source>
</evidence>
<keyword evidence="3" id="KW-1003">Cell membrane</keyword>
<evidence type="ECO:0000256" key="1">
    <source>
        <dbReference type="ARBA" id="ARBA00004651"/>
    </source>
</evidence>
<feature type="transmembrane region" description="Helical" evidence="8">
    <location>
        <begin position="96"/>
        <end position="114"/>
    </location>
</feature>
<accession>A0AAW1U3I9</accession>
<evidence type="ECO:0000256" key="6">
    <source>
        <dbReference type="ARBA" id="ARBA00022989"/>
    </source>
</evidence>
<dbReference type="Proteomes" id="UP001431783">
    <property type="component" value="Unassembled WGS sequence"/>
</dbReference>
<feature type="transmembrane region" description="Helical" evidence="8">
    <location>
        <begin position="156"/>
        <end position="178"/>
    </location>
</feature>
<dbReference type="PROSITE" id="PS00216">
    <property type="entry name" value="SUGAR_TRANSPORT_1"/>
    <property type="match status" value="1"/>
</dbReference>
<feature type="transmembrane region" description="Helical" evidence="8">
    <location>
        <begin position="120"/>
        <end position="144"/>
    </location>
</feature>
<dbReference type="EMBL" id="JARQZJ010000047">
    <property type="protein sequence ID" value="KAK9878351.1"/>
    <property type="molecule type" value="Genomic_DNA"/>
</dbReference>
<dbReference type="InterPro" id="IPR005829">
    <property type="entry name" value="Sugar_transporter_CS"/>
</dbReference>
<protein>
    <recommendedName>
        <fullName evidence="9">Major facilitator superfamily (MFS) profile domain-containing protein</fullName>
    </recommendedName>
</protein>
<feature type="transmembrane region" description="Helical" evidence="8">
    <location>
        <begin position="301"/>
        <end position="320"/>
    </location>
</feature>
<feature type="transmembrane region" description="Helical" evidence="8">
    <location>
        <begin position="398"/>
        <end position="417"/>
    </location>
</feature>
<feature type="transmembrane region" description="Helical" evidence="8">
    <location>
        <begin position="25"/>
        <end position="46"/>
    </location>
</feature>
<dbReference type="InterPro" id="IPR020846">
    <property type="entry name" value="MFS_dom"/>
</dbReference>
<feature type="transmembrane region" description="Helical" evidence="8">
    <location>
        <begin position="327"/>
        <end position="348"/>
    </location>
</feature>
<dbReference type="InterPro" id="IPR050549">
    <property type="entry name" value="MFS_Trehalose_Transporter"/>
</dbReference>
<dbReference type="GO" id="GO:0022857">
    <property type="term" value="F:transmembrane transporter activity"/>
    <property type="evidence" value="ECO:0007669"/>
    <property type="project" value="InterPro"/>
</dbReference>
<feature type="transmembrane region" description="Helical" evidence="8">
    <location>
        <begin position="184"/>
        <end position="201"/>
    </location>
</feature>
<dbReference type="GO" id="GO:0005886">
    <property type="term" value="C:plasma membrane"/>
    <property type="evidence" value="ECO:0007669"/>
    <property type="project" value="UniProtKB-SubCell"/>
</dbReference>
<keyword evidence="11" id="KW-1185">Reference proteome</keyword>
<dbReference type="SUPFAM" id="SSF103473">
    <property type="entry name" value="MFS general substrate transporter"/>
    <property type="match status" value="1"/>
</dbReference>
<comment type="caution">
    <text evidence="10">The sequence shown here is derived from an EMBL/GenBank/DDBJ whole genome shotgun (WGS) entry which is preliminary data.</text>
</comment>
<feature type="transmembrane region" description="Helical" evidence="8">
    <location>
        <begin position="264"/>
        <end position="286"/>
    </location>
</feature>